<accession>A0ABP9M0A5</accession>
<dbReference type="RefSeq" id="WP_345201286.1">
    <property type="nucleotide sequence ID" value="NZ_BAABHX010000002.1"/>
</dbReference>
<evidence type="ECO:0000313" key="1">
    <source>
        <dbReference type="EMBL" id="GAA5088928.1"/>
    </source>
</evidence>
<reference evidence="2" key="1">
    <citation type="journal article" date="2019" name="Int. J. Syst. Evol. Microbiol.">
        <title>The Global Catalogue of Microorganisms (GCM) 10K type strain sequencing project: providing services to taxonomists for standard genome sequencing and annotation.</title>
        <authorList>
            <consortium name="The Broad Institute Genomics Platform"/>
            <consortium name="The Broad Institute Genome Sequencing Center for Infectious Disease"/>
            <person name="Wu L."/>
            <person name="Ma J."/>
        </authorList>
    </citation>
    <scope>NUCLEOTIDE SEQUENCE [LARGE SCALE GENOMIC DNA]</scope>
    <source>
        <strain evidence="2">JCM 18019</strain>
    </source>
</reference>
<keyword evidence="2" id="KW-1185">Reference proteome</keyword>
<evidence type="ECO:0000313" key="2">
    <source>
        <dbReference type="Proteomes" id="UP001500353"/>
    </source>
</evidence>
<proteinExistence type="predicted"/>
<comment type="caution">
    <text evidence="1">The sequence shown here is derived from an EMBL/GenBank/DDBJ whole genome shotgun (WGS) entry which is preliminary data.</text>
</comment>
<protein>
    <submittedName>
        <fullName evidence="1">Uncharacterized protein</fullName>
    </submittedName>
</protein>
<gene>
    <name evidence="1" type="ORF">GCM10023210_13110</name>
</gene>
<organism evidence="1 2">
    <name type="scientific">Chryseobacterium ginsengisoli</name>
    <dbReference type="NCBI Taxonomy" id="363853"/>
    <lineage>
        <taxon>Bacteria</taxon>
        <taxon>Pseudomonadati</taxon>
        <taxon>Bacteroidota</taxon>
        <taxon>Flavobacteriia</taxon>
        <taxon>Flavobacteriales</taxon>
        <taxon>Weeksellaceae</taxon>
        <taxon>Chryseobacterium group</taxon>
        <taxon>Chryseobacterium</taxon>
    </lineage>
</organism>
<dbReference type="Proteomes" id="UP001500353">
    <property type="component" value="Unassembled WGS sequence"/>
</dbReference>
<dbReference type="EMBL" id="BAABHX010000002">
    <property type="protein sequence ID" value="GAA5088928.1"/>
    <property type="molecule type" value="Genomic_DNA"/>
</dbReference>
<name>A0ABP9M0A5_9FLAO</name>
<sequence>MKKVIIILSLLLGFIGFSQKPKTYYYDENQHEISKEEFDNRKTGRKKGYLKGYFSDLKNANTEVAMIFPALEKGVIPKETHKETIDYINKITNAGIDEGYTVAICYFFRPVNMDAGIVEQQFLHSSYTGFFSEKNNKAFIFFMTEKGYQSDIKNVYEDKEGKIRDLFFNYPFENGNYIAIRPDGSFQKRIEEYNYHEILDFIKNKGN</sequence>